<feature type="signal peptide" evidence="1">
    <location>
        <begin position="1"/>
        <end position="16"/>
    </location>
</feature>
<dbReference type="OrthoDB" id="6119954at2759"/>
<evidence type="ECO:0000313" key="2">
    <source>
        <dbReference type="EMBL" id="PNP46580.1"/>
    </source>
</evidence>
<dbReference type="PANTHER" id="PTHR30575:SF0">
    <property type="entry name" value="XAA-ARG DIPEPTIDASE"/>
    <property type="match status" value="1"/>
</dbReference>
<dbReference type="GO" id="GO:0016805">
    <property type="term" value="F:dipeptidase activity"/>
    <property type="evidence" value="ECO:0007669"/>
    <property type="project" value="TreeGrafter"/>
</dbReference>
<reference evidence="2 3" key="1">
    <citation type="submission" date="2017-02" db="EMBL/GenBank/DDBJ databases">
        <title>Genomes of Trichoderma spp. with biocontrol activity.</title>
        <authorList>
            <person name="Gardiner D."/>
            <person name="Kazan K."/>
            <person name="Vos C."/>
            <person name="Harvey P."/>
        </authorList>
    </citation>
    <scope>NUCLEOTIDE SEQUENCE [LARGE SCALE GENOMIC DNA]</scope>
    <source>
        <strain evidence="2 3">A5MH</strain>
    </source>
</reference>
<name>A0A2K0TM16_9HYPO</name>
<dbReference type="SUPFAM" id="SSF53187">
    <property type="entry name" value="Zn-dependent exopeptidases"/>
    <property type="match status" value="1"/>
</dbReference>
<proteinExistence type="predicted"/>
<keyword evidence="1" id="KW-0732">Signal</keyword>
<feature type="chain" id="PRO_5014360419" description="Peptidase M20 dimerisation domain-containing protein" evidence="1">
    <location>
        <begin position="17"/>
        <end position="508"/>
    </location>
</feature>
<evidence type="ECO:0000256" key="1">
    <source>
        <dbReference type="SAM" id="SignalP"/>
    </source>
</evidence>
<dbReference type="Proteomes" id="UP000236546">
    <property type="component" value="Unassembled WGS sequence"/>
</dbReference>
<accession>A0A2K0TM16</accession>
<evidence type="ECO:0000313" key="3">
    <source>
        <dbReference type="Proteomes" id="UP000236546"/>
    </source>
</evidence>
<dbReference type="Gene3D" id="3.30.70.360">
    <property type="match status" value="1"/>
</dbReference>
<sequence>MHLSSTVLMAAAGAVAQSTVDLSDLPAFLKSSSSTNWPTLLSIGQQIWNDPEVGLDETHAHDRIVNYLSSLSGWTVSGSAYASNGLPTAFRAEFDNRPSGFTGTLPTVGFLAEYDALVGIGHACGHNLIALNGISAATFASEALVHYGIPGRVIIVGTPDEENAAGKFKLNNLDAFADSDVWLMAHPTTTSAIQPMNARLNYFTSFVGSTHSEAVAKAYNAMSIVQNLTGLPGTSSSAVSIENVGVYATNIVQTVIDLGVAGLSLATVNSTVAKLLDSTYPNVTFTATTDANGVAITMNGPGGHASDATKGPLVLSINTYNALKNTPGVSFYLPSNTSVSELDITIDMRTRYTTDLNSVANFVSAALGTLPKSVSHDVQYPALEVDPYLGQAFIDLTKTPDYQLGNFPSSTFAPASTDASWVQDPVIDSVTHNLTSAAKAVLHANYGICPNASGAGCAFNHEPLFKNLANTALAYSQTEIVARAEAQIAVQLLADPSEMAKATAILSK</sequence>
<gene>
    <name evidence="2" type="ORF">TGAMA5MH_02038</name>
</gene>
<dbReference type="AlphaFoldDB" id="A0A2K0TM16"/>
<dbReference type="InterPro" id="IPR052030">
    <property type="entry name" value="Peptidase_M20/M20A_hydrolases"/>
</dbReference>
<dbReference type="EMBL" id="MTYH01000015">
    <property type="protein sequence ID" value="PNP46580.1"/>
    <property type="molecule type" value="Genomic_DNA"/>
</dbReference>
<protein>
    <recommendedName>
        <fullName evidence="4">Peptidase M20 dimerisation domain-containing protein</fullName>
    </recommendedName>
</protein>
<evidence type="ECO:0008006" key="4">
    <source>
        <dbReference type="Google" id="ProtNLM"/>
    </source>
</evidence>
<comment type="caution">
    <text evidence="2">The sequence shown here is derived from an EMBL/GenBank/DDBJ whole genome shotgun (WGS) entry which is preliminary data.</text>
</comment>
<dbReference type="PANTHER" id="PTHR30575">
    <property type="entry name" value="PEPTIDASE M20"/>
    <property type="match status" value="1"/>
</dbReference>
<dbReference type="Gene3D" id="3.40.630.10">
    <property type="entry name" value="Zn peptidases"/>
    <property type="match status" value="1"/>
</dbReference>
<organism evidence="2 3">
    <name type="scientific">Trichoderma gamsii</name>
    <dbReference type="NCBI Taxonomy" id="398673"/>
    <lineage>
        <taxon>Eukaryota</taxon>
        <taxon>Fungi</taxon>
        <taxon>Dikarya</taxon>
        <taxon>Ascomycota</taxon>
        <taxon>Pezizomycotina</taxon>
        <taxon>Sordariomycetes</taxon>
        <taxon>Hypocreomycetidae</taxon>
        <taxon>Hypocreales</taxon>
        <taxon>Hypocreaceae</taxon>
        <taxon>Trichoderma</taxon>
    </lineage>
</organism>